<dbReference type="GO" id="GO:0002181">
    <property type="term" value="P:cytoplasmic translation"/>
    <property type="evidence" value="ECO:0007669"/>
    <property type="project" value="TreeGrafter"/>
</dbReference>
<evidence type="ECO:0000313" key="6">
    <source>
        <dbReference type="EMBL" id="ADM11359.1"/>
    </source>
</evidence>
<reference evidence="6 7" key="2">
    <citation type="journal article" date="2012" name="Proc. Natl. Acad. Sci. U.S.A.">
        <title>Gain and loss of multiple functionally related, horizontally transferred genes in the reduced genomes of two microsporidian parasites.</title>
        <authorList>
            <person name="Pombert J.-F."/>
            <person name="Selman M."/>
            <person name="Burki F."/>
            <person name="Bardell F.T."/>
            <person name="Farinelli L."/>
            <person name="Solter L.F."/>
            <person name="Whitman D.W."/>
            <person name="Weiss L.M."/>
            <person name="Corradi N."/>
            <person name="Keeling P.J."/>
        </authorList>
    </citation>
    <scope>NUCLEOTIDE SEQUENCE [LARGE SCALE GENOMIC DNA]</scope>
    <source>
        <strain evidence="6 7">ATCC 50506</strain>
    </source>
</reference>
<dbReference type="Proteomes" id="UP000002313">
    <property type="component" value="Chromosome IV"/>
</dbReference>
<evidence type="ECO:0000256" key="5">
    <source>
        <dbReference type="ARBA" id="ARBA00041214"/>
    </source>
</evidence>
<dbReference type="PANTHER" id="PTHR10064:SF0">
    <property type="entry name" value="FI24544P1-RELATED"/>
    <property type="match status" value="1"/>
</dbReference>
<dbReference type="KEGG" id="ein:Eint_040690"/>
<keyword evidence="7" id="KW-1185">Reference proteome</keyword>
<dbReference type="RefSeq" id="XP_003072719.1">
    <property type="nucleotide sequence ID" value="XM_003072673.1"/>
</dbReference>
<reference evidence="6 7" key="1">
    <citation type="journal article" date="2010" name="Nat. Commun.">
        <title>The complete sequence of the smallest known nuclear genome from the microsporidian Encephalitozoon intestinalis.</title>
        <authorList>
            <person name="Corradi N."/>
            <person name="Pombert J.-F."/>
            <person name="Farinelli L."/>
            <person name="Didier E.S."/>
            <person name="Keeling P.J."/>
        </authorList>
    </citation>
    <scope>NUCLEOTIDE SEQUENCE [LARGE SCALE GENOMIC DNA]</scope>
    <source>
        <strain evidence="6 7">ATCC 50506</strain>
    </source>
</reference>
<evidence type="ECO:0000256" key="1">
    <source>
        <dbReference type="ARBA" id="ARBA00007817"/>
    </source>
</evidence>
<proteinExistence type="inferred from homology"/>
<comment type="similarity">
    <text evidence="1">Belongs to the eukaryotic ribosomal protein eL22 family.</text>
</comment>
<sequence length="112" mass="12571">MATASEKTTRKFTVDCTKPASDSLVSPSDLGAFLQQKIKCHMGKKEKLLQIEVSGNIVEVNVTGGFIPKRGIKWQIARFLHMKKLRAFIKIFAQGPDGFELKYINVEEGKEE</sequence>
<organism evidence="6 7">
    <name type="scientific">Encephalitozoon intestinalis (strain ATCC 50506)</name>
    <name type="common">Microsporidian parasite</name>
    <name type="synonym">Septata intestinalis</name>
    <dbReference type="NCBI Taxonomy" id="876142"/>
    <lineage>
        <taxon>Eukaryota</taxon>
        <taxon>Fungi</taxon>
        <taxon>Fungi incertae sedis</taxon>
        <taxon>Microsporidia</taxon>
        <taxon>Unikaryonidae</taxon>
        <taxon>Encephalitozoon</taxon>
    </lineage>
</organism>
<dbReference type="VEuPathDB" id="MicrosporidiaDB:Eint_040690"/>
<dbReference type="GO" id="GO:1990904">
    <property type="term" value="C:ribonucleoprotein complex"/>
    <property type="evidence" value="ECO:0007669"/>
    <property type="project" value="UniProtKB-KW"/>
</dbReference>
<protein>
    <recommendedName>
        <fullName evidence="4">Large ribosomal subunit protein eL22</fullName>
    </recommendedName>
    <alternativeName>
        <fullName evidence="5">60S ribosomal protein L22</fullName>
    </alternativeName>
</protein>
<accession>E0S6M4</accession>
<keyword evidence="2 6" id="KW-0689">Ribosomal protein</keyword>
<dbReference type="GO" id="GO:0003723">
    <property type="term" value="F:RNA binding"/>
    <property type="evidence" value="ECO:0007669"/>
    <property type="project" value="TreeGrafter"/>
</dbReference>
<name>E0S6M4_ENCIT</name>
<evidence type="ECO:0000256" key="3">
    <source>
        <dbReference type="ARBA" id="ARBA00023274"/>
    </source>
</evidence>
<dbReference type="AlphaFoldDB" id="E0S6M4"/>
<dbReference type="Gene3D" id="3.30.1360.210">
    <property type="match status" value="1"/>
</dbReference>
<dbReference type="InterPro" id="IPR038526">
    <property type="entry name" value="Ribosomal_eL22_sf"/>
</dbReference>
<evidence type="ECO:0000256" key="2">
    <source>
        <dbReference type="ARBA" id="ARBA00022980"/>
    </source>
</evidence>
<dbReference type="OrthoDB" id="10259820at2759"/>
<keyword evidence="3" id="KW-0687">Ribonucleoprotein</keyword>
<gene>
    <name evidence="6" type="ORF">Eint_040690</name>
</gene>
<dbReference type="PANTHER" id="PTHR10064">
    <property type="entry name" value="60S RIBOSOMAL PROTEIN L22"/>
    <property type="match status" value="1"/>
</dbReference>
<dbReference type="EMBL" id="CP001945">
    <property type="protein sequence ID" value="ADM11359.1"/>
    <property type="molecule type" value="Genomic_DNA"/>
</dbReference>
<dbReference type="InterPro" id="IPR002671">
    <property type="entry name" value="Ribosomal_eL22"/>
</dbReference>
<dbReference type="Pfam" id="PF01776">
    <property type="entry name" value="Ribosomal_L22e"/>
    <property type="match status" value="1"/>
</dbReference>
<dbReference type="GeneID" id="9699122"/>
<dbReference type="HOGENOM" id="CLU_2145832_0_0_1"/>
<evidence type="ECO:0000313" key="7">
    <source>
        <dbReference type="Proteomes" id="UP000002313"/>
    </source>
</evidence>
<dbReference type="GO" id="GO:0003735">
    <property type="term" value="F:structural constituent of ribosome"/>
    <property type="evidence" value="ECO:0007669"/>
    <property type="project" value="InterPro"/>
</dbReference>
<evidence type="ECO:0000256" key="4">
    <source>
        <dbReference type="ARBA" id="ARBA00040613"/>
    </source>
</evidence>
<dbReference type="GO" id="GO:0005840">
    <property type="term" value="C:ribosome"/>
    <property type="evidence" value="ECO:0007669"/>
    <property type="project" value="UniProtKB-KW"/>
</dbReference>